<reference evidence="2 3" key="1">
    <citation type="submission" date="2016-10" db="EMBL/GenBank/DDBJ databases">
        <authorList>
            <person name="de Groot N.N."/>
        </authorList>
    </citation>
    <scope>NUCLEOTIDE SEQUENCE [LARGE SCALE GENOMIC DNA]</scope>
    <source>
        <strain evidence="2 3">CCM7597</strain>
    </source>
</reference>
<gene>
    <name evidence="2" type="ORF">SAMN05421743_107181</name>
</gene>
<keyword evidence="1" id="KW-0732">Signal</keyword>
<dbReference type="OrthoDB" id="2453836at2"/>
<evidence type="ECO:0000313" key="2">
    <source>
        <dbReference type="EMBL" id="SEA73287.1"/>
    </source>
</evidence>
<dbReference type="EMBL" id="FNQR01000007">
    <property type="protein sequence ID" value="SEA73287.1"/>
    <property type="molecule type" value="Genomic_DNA"/>
</dbReference>
<evidence type="ECO:0008006" key="4">
    <source>
        <dbReference type="Google" id="ProtNLM"/>
    </source>
</evidence>
<evidence type="ECO:0000313" key="3">
    <source>
        <dbReference type="Proteomes" id="UP000198584"/>
    </source>
</evidence>
<accession>A0A1H4DL32</accession>
<feature type="chain" id="PRO_5011771135" description="DUF4871 domain-containing protein" evidence="1">
    <location>
        <begin position="23"/>
        <end position="152"/>
    </location>
</feature>
<feature type="signal peptide" evidence="1">
    <location>
        <begin position="1"/>
        <end position="22"/>
    </location>
</feature>
<organism evidence="2 3">
    <name type="scientific">Thalassobacillus cyri</name>
    <dbReference type="NCBI Taxonomy" id="571932"/>
    <lineage>
        <taxon>Bacteria</taxon>
        <taxon>Bacillati</taxon>
        <taxon>Bacillota</taxon>
        <taxon>Bacilli</taxon>
        <taxon>Bacillales</taxon>
        <taxon>Bacillaceae</taxon>
        <taxon>Thalassobacillus</taxon>
    </lineage>
</organism>
<proteinExistence type="predicted"/>
<protein>
    <recommendedName>
        <fullName evidence="4">DUF4871 domain-containing protein</fullName>
    </recommendedName>
</protein>
<keyword evidence="3" id="KW-1185">Reference proteome</keyword>
<dbReference type="Proteomes" id="UP000198584">
    <property type="component" value="Unassembled WGS sequence"/>
</dbReference>
<dbReference type="PROSITE" id="PS51257">
    <property type="entry name" value="PROKAR_LIPOPROTEIN"/>
    <property type="match status" value="1"/>
</dbReference>
<dbReference type="RefSeq" id="WP_093044952.1">
    <property type="nucleotide sequence ID" value="NZ_FNQR01000007.1"/>
</dbReference>
<dbReference type="AlphaFoldDB" id="A0A1H4DL32"/>
<name>A0A1H4DL32_9BACI</name>
<sequence length="152" mass="16806">MKKASVSVIIILLFLISCSSEAEQKEVWSKDETFEVEDRTYYGKKGKFAIVKENGKSDEAAFPAGPQGRLYSVFFWGDPEELIGKEYTLIATHEEADESIELYKKPISGNSFEGISADAASGAKFGLDKPGLWLMEVSVEGEDFASFIIEAE</sequence>
<evidence type="ECO:0000256" key="1">
    <source>
        <dbReference type="SAM" id="SignalP"/>
    </source>
</evidence>
<dbReference type="Gene3D" id="2.60.40.3830">
    <property type="match status" value="1"/>
</dbReference>